<proteinExistence type="predicted"/>
<dbReference type="RefSeq" id="WP_247292571.1">
    <property type="nucleotide sequence ID" value="NZ_JAKNRW010000018.1"/>
</dbReference>
<protein>
    <submittedName>
        <fullName evidence="1">Uncharacterized protein</fullName>
    </submittedName>
</protein>
<organism evidence="1 2">
    <name type="scientific">Pseudomonas violetae</name>
    <dbReference type="NCBI Taxonomy" id="2915813"/>
    <lineage>
        <taxon>Bacteria</taxon>
        <taxon>Pseudomonadati</taxon>
        <taxon>Pseudomonadota</taxon>
        <taxon>Gammaproteobacteria</taxon>
        <taxon>Pseudomonadales</taxon>
        <taxon>Pseudomonadaceae</taxon>
        <taxon>Pseudomonas</taxon>
    </lineage>
</organism>
<name>A0ABT0F2W6_9PSED</name>
<keyword evidence="2" id="KW-1185">Reference proteome</keyword>
<accession>A0ABT0F2W6</accession>
<reference evidence="1 2" key="1">
    <citation type="submission" date="2022-02" db="EMBL/GenBank/DDBJ databases">
        <title>Comparative genomics of the first Antarctic Pseudomonas spp. capable of biotransforming 2,4,6-Trinitrotoluene.</title>
        <authorList>
            <person name="Cabrera M.A."/>
            <person name="Marquez S.L."/>
            <person name="Perez-Donoso J.M."/>
        </authorList>
    </citation>
    <scope>NUCLEOTIDE SEQUENCE [LARGE SCALE GENOMIC DNA]</scope>
    <source>
        <strain evidence="1 2">TNT19</strain>
    </source>
</reference>
<comment type="caution">
    <text evidence="1">The sequence shown here is derived from an EMBL/GenBank/DDBJ whole genome shotgun (WGS) entry which is preliminary data.</text>
</comment>
<dbReference type="EMBL" id="JAKNRW010000018">
    <property type="protein sequence ID" value="MCK1792325.1"/>
    <property type="molecule type" value="Genomic_DNA"/>
</dbReference>
<dbReference type="Proteomes" id="UP001299876">
    <property type="component" value="Unassembled WGS sequence"/>
</dbReference>
<evidence type="ECO:0000313" key="2">
    <source>
        <dbReference type="Proteomes" id="UP001299876"/>
    </source>
</evidence>
<sequence length="111" mass="13040">MDIDHIPSRRALDRYIKERFPEADMYEREDFLKKAPSIAIPTEIHRRFSETYGGRNHASKQMDDAVDPRLAVDRNFDAIKLGLLEQGFTDKDIEAARVKLHELHIEQGWYL</sequence>
<gene>
    <name evidence="1" type="ORF">L9059_19515</name>
</gene>
<evidence type="ECO:0000313" key="1">
    <source>
        <dbReference type="EMBL" id="MCK1792325.1"/>
    </source>
</evidence>